<dbReference type="Pfam" id="PF02086">
    <property type="entry name" value="MethyltransfD12"/>
    <property type="match status" value="1"/>
</dbReference>
<keyword evidence="4 7" id="KW-0808">Transferase</keyword>
<sequence>MKSLKTPLRYPGGKSRACVKMDPYIPDLREYKEYREPFLGGGSVAIHITKKYPDLKIWVNDLYEPLYNFWTVLQNKTLGYKMYKRLQELKSRYPDQGSARGLFLEAKDLVNDYSISPVYRACSFYVINKCSFSGLTESSSFSRQASDSNFSMRGIDKLPGYTQLIRNWKITNQSYETLMDNEWDTFVYLDPPYDIKDNLYGKKGSMHKGFDHDQFAKNCDECFMPQLISYNSNQLVKDRFTKWRAAEFDLTYTMRSVGEYMREQKDRKELLLFNYGTEGLAELN</sequence>
<dbReference type="PRINTS" id="PR00505">
    <property type="entry name" value="D12N6MTFRASE"/>
</dbReference>
<dbReference type="InterPro" id="IPR012263">
    <property type="entry name" value="M_m6A_EcoRV"/>
</dbReference>
<dbReference type="Gene3D" id="3.40.50.150">
    <property type="entry name" value="Vaccinia Virus protein VP39"/>
    <property type="match status" value="1"/>
</dbReference>
<dbReference type="EC" id="2.1.1.72" evidence="2"/>
<gene>
    <name evidence="7" type="primary">155</name>
    <name evidence="7" type="ORF">PBI_BELLAMY_155</name>
</gene>
<comment type="catalytic activity">
    <reaction evidence="6">
        <text>a 2'-deoxyadenosine in DNA + S-adenosyl-L-methionine = an N(6)-methyl-2'-deoxyadenosine in DNA + S-adenosyl-L-homocysteine + H(+)</text>
        <dbReference type="Rhea" id="RHEA:15197"/>
        <dbReference type="Rhea" id="RHEA-COMP:12418"/>
        <dbReference type="Rhea" id="RHEA-COMP:12419"/>
        <dbReference type="ChEBI" id="CHEBI:15378"/>
        <dbReference type="ChEBI" id="CHEBI:57856"/>
        <dbReference type="ChEBI" id="CHEBI:59789"/>
        <dbReference type="ChEBI" id="CHEBI:90615"/>
        <dbReference type="ChEBI" id="CHEBI:90616"/>
        <dbReference type="EC" id="2.1.1.72"/>
    </reaction>
</comment>
<accession>A0A222YVV1</accession>
<evidence type="ECO:0000256" key="3">
    <source>
        <dbReference type="ARBA" id="ARBA00022603"/>
    </source>
</evidence>
<keyword evidence="3 7" id="KW-0489">Methyltransferase</keyword>
<evidence type="ECO:0000256" key="4">
    <source>
        <dbReference type="ARBA" id="ARBA00022679"/>
    </source>
</evidence>
<dbReference type="GO" id="GO:0043565">
    <property type="term" value="F:sequence-specific DNA binding"/>
    <property type="evidence" value="ECO:0007669"/>
    <property type="project" value="TreeGrafter"/>
</dbReference>
<evidence type="ECO:0000256" key="1">
    <source>
        <dbReference type="ARBA" id="ARBA00006594"/>
    </source>
</evidence>
<dbReference type="InterPro" id="IPR029063">
    <property type="entry name" value="SAM-dependent_MTases_sf"/>
</dbReference>
<dbReference type="InterPro" id="IPR023095">
    <property type="entry name" value="Ade_MeTrfase_dom_2"/>
</dbReference>
<keyword evidence="5" id="KW-0949">S-adenosyl-L-methionine</keyword>
<dbReference type="RefSeq" id="YP_009791312.1">
    <property type="nucleotide sequence ID" value="NC_047838.1"/>
</dbReference>
<dbReference type="EMBL" id="MF351863">
    <property type="protein sequence ID" value="ASR76200.1"/>
    <property type="molecule type" value="Genomic_DNA"/>
</dbReference>
<dbReference type="PIRSF" id="PIRSF000398">
    <property type="entry name" value="M_m6A_EcoRV"/>
    <property type="match status" value="1"/>
</dbReference>
<name>A0A222YVV1_9CAUD</name>
<dbReference type="KEGG" id="vg:54981485"/>
<dbReference type="GO" id="GO:0032259">
    <property type="term" value="P:methylation"/>
    <property type="evidence" value="ECO:0007669"/>
    <property type="project" value="UniProtKB-KW"/>
</dbReference>
<dbReference type="GO" id="GO:0006298">
    <property type="term" value="P:mismatch repair"/>
    <property type="evidence" value="ECO:0007669"/>
    <property type="project" value="TreeGrafter"/>
</dbReference>
<dbReference type="GO" id="GO:0009307">
    <property type="term" value="P:DNA restriction-modification system"/>
    <property type="evidence" value="ECO:0007669"/>
    <property type="project" value="InterPro"/>
</dbReference>
<dbReference type="InterPro" id="IPR012327">
    <property type="entry name" value="MeTrfase_D12"/>
</dbReference>
<protein>
    <recommendedName>
        <fullName evidence="2">site-specific DNA-methyltransferase (adenine-specific)</fullName>
        <ecNumber evidence="2">2.1.1.72</ecNumber>
    </recommendedName>
</protein>
<reference evidence="7 8" key="1">
    <citation type="submission" date="2017-06" db="EMBL/GenBank/DDBJ databases">
        <authorList>
            <person name="Kim H.J."/>
            <person name="Triplett B.A."/>
        </authorList>
    </citation>
    <scope>NUCLEOTIDE SEQUENCE [LARGE SCALE GENOMIC DNA]</scope>
</reference>
<evidence type="ECO:0000313" key="7">
    <source>
        <dbReference type="EMBL" id="ASR76200.1"/>
    </source>
</evidence>
<evidence type="ECO:0000256" key="5">
    <source>
        <dbReference type="ARBA" id="ARBA00022691"/>
    </source>
</evidence>
<dbReference type="PANTHER" id="PTHR30481:SF2">
    <property type="entry name" value="SITE-SPECIFIC DNA-METHYLTRANSFERASE (ADENINE-SPECIFIC)"/>
    <property type="match status" value="1"/>
</dbReference>
<organism evidence="7 8">
    <name type="scientific">Synechococcus phage Bellamy</name>
    <dbReference type="NCBI Taxonomy" id="2023996"/>
    <lineage>
        <taxon>Viruses</taxon>
        <taxon>Duplodnaviria</taxon>
        <taxon>Heunggongvirae</taxon>
        <taxon>Uroviricota</taxon>
        <taxon>Caudoviricetes</taxon>
        <taxon>Pantevenvirales</taxon>
        <taxon>Kyanoviridae</taxon>
        <taxon>Bellamyvirus</taxon>
        <taxon>Bellamyvirus bellamy</taxon>
    </lineage>
</organism>
<comment type="similarity">
    <text evidence="1">Belongs to the N(4)/N(6)-methyltransferase family.</text>
</comment>
<proteinExistence type="inferred from homology"/>
<dbReference type="GO" id="GO:0009007">
    <property type="term" value="F:site-specific DNA-methyltransferase (adenine-specific) activity"/>
    <property type="evidence" value="ECO:0007669"/>
    <property type="project" value="UniProtKB-EC"/>
</dbReference>
<evidence type="ECO:0000256" key="2">
    <source>
        <dbReference type="ARBA" id="ARBA00011900"/>
    </source>
</evidence>
<evidence type="ECO:0000256" key="6">
    <source>
        <dbReference type="ARBA" id="ARBA00047942"/>
    </source>
</evidence>
<dbReference type="Proteomes" id="UP000221247">
    <property type="component" value="Segment"/>
</dbReference>
<evidence type="ECO:0000313" key="8">
    <source>
        <dbReference type="Proteomes" id="UP000221247"/>
    </source>
</evidence>
<keyword evidence="8" id="KW-1185">Reference proteome</keyword>
<dbReference type="GeneID" id="54981485"/>
<dbReference type="PANTHER" id="PTHR30481">
    <property type="entry name" value="DNA ADENINE METHYLASE"/>
    <property type="match status" value="1"/>
</dbReference>
<dbReference type="SUPFAM" id="SSF53335">
    <property type="entry name" value="S-adenosyl-L-methionine-dependent methyltransferases"/>
    <property type="match status" value="1"/>
</dbReference>
<dbReference type="GO" id="GO:1904047">
    <property type="term" value="F:S-adenosyl-L-methionine binding"/>
    <property type="evidence" value="ECO:0007669"/>
    <property type="project" value="TreeGrafter"/>
</dbReference>
<dbReference type="Gene3D" id="1.10.1020.10">
    <property type="entry name" value="Adenine-specific Methyltransferase, Domain 2"/>
    <property type="match status" value="1"/>
</dbReference>